<keyword evidence="2" id="KW-1185">Reference proteome</keyword>
<evidence type="ECO:0000313" key="2">
    <source>
        <dbReference type="Proteomes" id="UP000664844"/>
    </source>
</evidence>
<organism evidence="1 2">
    <name type="scientific">Phormidium pseudopriestleyi FRX01</name>
    <dbReference type="NCBI Taxonomy" id="1759528"/>
    <lineage>
        <taxon>Bacteria</taxon>
        <taxon>Bacillati</taxon>
        <taxon>Cyanobacteriota</taxon>
        <taxon>Cyanophyceae</taxon>
        <taxon>Oscillatoriophycideae</taxon>
        <taxon>Oscillatoriales</taxon>
        <taxon>Oscillatoriaceae</taxon>
        <taxon>Phormidium</taxon>
    </lineage>
</organism>
<evidence type="ECO:0000313" key="1">
    <source>
        <dbReference type="EMBL" id="MBO0349817.1"/>
    </source>
</evidence>
<reference evidence="1 2" key="1">
    <citation type="submission" date="2021-03" db="EMBL/GenBank/DDBJ databases">
        <title>Metabolic Capacity of the Antarctic Cyanobacterium Phormidium pseudopriestleyi that Sustains Oxygenic Photosynthesis in the Presence of Hydrogen Sulfide.</title>
        <authorList>
            <person name="Lumian J.E."/>
            <person name="Jungblut A.D."/>
            <person name="Dillon M.L."/>
            <person name="Hawes I."/>
            <person name="Doran P.T."/>
            <person name="Mackey T.J."/>
            <person name="Dick G.J."/>
            <person name="Grettenberger C.L."/>
            <person name="Sumner D.Y."/>
        </authorList>
    </citation>
    <scope>NUCLEOTIDE SEQUENCE [LARGE SCALE GENOMIC DNA]</scope>
    <source>
        <strain evidence="1 2">FRX01</strain>
    </source>
</reference>
<proteinExistence type="predicted"/>
<comment type="caution">
    <text evidence="1">The sequence shown here is derived from an EMBL/GenBank/DDBJ whole genome shotgun (WGS) entry which is preliminary data.</text>
</comment>
<name>A0ABS3FSJ0_9CYAN</name>
<dbReference type="Proteomes" id="UP000664844">
    <property type="component" value="Unassembled WGS sequence"/>
</dbReference>
<sequence length="71" mass="8012">MSELEQPMMFLLVEVGTPVTLTKLIQTNTIDPADVLNVLHSLARRCLVEKQDNLYSLSVVITQYIKSLIHS</sequence>
<dbReference type="RefSeq" id="WP_207088322.1">
    <property type="nucleotide sequence ID" value="NZ_JAFLQW010000322.1"/>
</dbReference>
<accession>A0ABS3FSJ0</accession>
<protein>
    <submittedName>
        <fullName evidence="1">Uncharacterized protein</fullName>
    </submittedName>
</protein>
<dbReference type="EMBL" id="JAFLQW010000322">
    <property type="protein sequence ID" value="MBO0349817.1"/>
    <property type="molecule type" value="Genomic_DNA"/>
</dbReference>
<gene>
    <name evidence="1" type="ORF">J0895_11985</name>
</gene>